<name>A0AAV7RIU3_PLEWA</name>
<evidence type="ECO:0000313" key="2">
    <source>
        <dbReference type="EMBL" id="KAJ1151481.1"/>
    </source>
</evidence>
<feature type="region of interest" description="Disordered" evidence="1">
    <location>
        <begin position="1"/>
        <end position="114"/>
    </location>
</feature>
<evidence type="ECO:0000256" key="1">
    <source>
        <dbReference type="SAM" id="MobiDB-lite"/>
    </source>
</evidence>
<comment type="caution">
    <text evidence="2">The sequence shown here is derived from an EMBL/GenBank/DDBJ whole genome shotgun (WGS) entry which is preliminary data.</text>
</comment>
<organism evidence="2 3">
    <name type="scientific">Pleurodeles waltl</name>
    <name type="common">Iberian ribbed newt</name>
    <dbReference type="NCBI Taxonomy" id="8319"/>
    <lineage>
        <taxon>Eukaryota</taxon>
        <taxon>Metazoa</taxon>
        <taxon>Chordata</taxon>
        <taxon>Craniata</taxon>
        <taxon>Vertebrata</taxon>
        <taxon>Euteleostomi</taxon>
        <taxon>Amphibia</taxon>
        <taxon>Batrachia</taxon>
        <taxon>Caudata</taxon>
        <taxon>Salamandroidea</taxon>
        <taxon>Salamandridae</taxon>
        <taxon>Pleurodelinae</taxon>
        <taxon>Pleurodeles</taxon>
    </lineage>
</organism>
<gene>
    <name evidence="2" type="ORF">NDU88_004261</name>
</gene>
<sequence length="114" mass="12199">MRRLPQDCLTSGLPNFRSERRSQVHAFQSDYTRGTPGQGTTHPHLQPTIAGHNGPRTSRLAVSRGRRAEGPAAGLGSAPHRRLSHAGATQTPGLQSKYCIPGKELITTGPRPAS</sequence>
<keyword evidence="3" id="KW-1185">Reference proteome</keyword>
<dbReference type="Proteomes" id="UP001066276">
    <property type="component" value="Chromosome 5"/>
</dbReference>
<dbReference type="EMBL" id="JANPWB010000009">
    <property type="protein sequence ID" value="KAJ1151481.1"/>
    <property type="molecule type" value="Genomic_DNA"/>
</dbReference>
<dbReference type="AlphaFoldDB" id="A0AAV7RIU3"/>
<evidence type="ECO:0000313" key="3">
    <source>
        <dbReference type="Proteomes" id="UP001066276"/>
    </source>
</evidence>
<proteinExistence type="predicted"/>
<reference evidence="2" key="1">
    <citation type="journal article" date="2022" name="bioRxiv">
        <title>Sequencing and chromosome-scale assembly of the giantPleurodeles waltlgenome.</title>
        <authorList>
            <person name="Brown T."/>
            <person name="Elewa A."/>
            <person name="Iarovenko S."/>
            <person name="Subramanian E."/>
            <person name="Araus A.J."/>
            <person name="Petzold A."/>
            <person name="Susuki M."/>
            <person name="Suzuki K.-i.T."/>
            <person name="Hayashi T."/>
            <person name="Toyoda A."/>
            <person name="Oliveira C."/>
            <person name="Osipova E."/>
            <person name="Leigh N.D."/>
            <person name="Simon A."/>
            <person name="Yun M.H."/>
        </authorList>
    </citation>
    <scope>NUCLEOTIDE SEQUENCE</scope>
    <source>
        <strain evidence="2">20211129_DDA</strain>
        <tissue evidence="2">Liver</tissue>
    </source>
</reference>
<accession>A0AAV7RIU3</accession>
<protein>
    <submittedName>
        <fullName evidence="2">Uncharacterized protein</fullName>
    </submittedName>
</protein>